<dbReference type="SUPFAM" id="SSF46689">
    <property type="entry name" value="Homeodomain-like"/>
    <property type="match status" value="1"/>
</dbReference>
<keyword evidence="3" id="KW-0902">Two-component regulatory system</keyword>
<dbReference type="EMBL" id="JAVKPH010000014">
    <property type="protein sequence ID" value="MDR5653494.1"/>
    <property type="molecule type" value="Genomic_DNA"/>
</dbReference>
<keyword evidence="5" id="KW-0804">Transcription</keyword>
<dbReference type="Gene3D" id="3.30.450.40">
    <property type="match status" value="1"/>
</dbReference>
<organism evidence="7 8">
    <name type="scientific">Ruixingdingia sedimenti</name>
    <dbReference type="NCBI Taxonomy" id="3073604"/>
    <lineage>
        <taxon>Bacteria</taxon>
        <taxon>Pseudomonadati</taxon>
        <taxon>Pseudomonadota</taxon>
        <taxon>Alphaproteobacteria</taxon>
        <taxon>Rhodobacterales</taxon>
        <taxon>Paracoccaceae</taxon>
        <taxon>Ruixingdingia</taxon>
    </lineage>
</organism>
<dbReference type="InterPro" id="IPR025662">
    <property type="entry name" value="Sigma_54_int_dom_ATP-bd_1"/>
</dbReference>
<dbReference type="Gene3D" id="1.10.8.60">
    <property type="match status" value="1"/>
</dbReference>
<dbReference type="InterPro" id="IPR029016">
    <property type="entry name" value="GAF-like_dom_sf"/>
</dbReference>
<dbReference type="SMART" id="SM00382">
    <property type="entry name" value="AAA"/>
    <property type="match status" value="1"/>
</dbReference>
<protein>
    <submittedName>
        <fullName evidence="7">Sigma 54-interacting transcriptional regulator</fullName>
    </submittedName>
</protein>
<dbReference type="InterPro" id="IPR058031">
    <property type="entry name" value="AAA_lid_NorR"/>
</dbReference>
<gene>
    <name evidence="7" type="ORF">RGD00_12830</name>
</gene>
<evidence type="ECO:0000256" key="1">
    <source>
        <dbReference type="ARBA" id="ARBA00022741"/>
    </source>
</evidence>
<evidence type="ECO:0000313" key="7">
    <source>
        <dbReference type="EMBL" id="MDR5653494.1"/>
    </source>
</evidence>
<dbReference type="InterPro" id="IPR002197">
    <property type="entry name" value="HTH_Fis"/>
</dbReference>
<dbReference type="Gene3D" id="1.10.10.60">
    <property type="entry name" value="Homeodomain-like"/>
    <property type="match status" value="1"/>
</dbReference>
<dbReference type="Pfam" id="PF14532">
    <property type="entry name" value="Sigma54_activ_2"/>
    <property type="match status" value="1"/>
</dbReference>
<reference evidence="7 8" key="1">
    <citation type="submission" date="2023-09" db="EMBL/GenBank/DDBJ databases">
        <title>Xinfangfangia sedmenti sp. nov., isolated the sedment.</title>
        <authorList>
            <person name="Xu L."/>
        </authorList>
    </citation>
    <scope>NUCLEOTIDE SEQUENCE [LARGE SCALE GENOMIC DNA]</scope>
    <source>
        <strain evidence="7 8">LG-4</strain>
    </source>
</reference>
<dbReference type="Proteomes" id="UP001247754">
    <property type="component" value="Unassembled WGS sequence"/>
</dbReference>
<dbReference type="Gene3D" id="3.40.50.300">
    <property type="entry name" value="P-loop containing nucleotide triphosphate hydrolases"/>
    <property type="match status" value="1"/>
</dbReference>
<dbReference type="SUPFAM" id="SSF55781">
    <property type="entry name" value="GAF domain-like"/>
    <property type="match status" value="1"/>
</dbReference>
<keyword evidence="8" id="KW-1185">Reference proteome</keyword>
<dbReference type="InterPro" id="IPR009057">
    <property type="entry name" value="Homeodomain-like_sf"/>
</dbReference>
<dbReference type="PROSITE" id="PS50045">
    <property type="entry name" value="SIGMA54_INTERACT_4"/>
    <property type="match status" value="1"/>
</dbReference>
<keyword evidence="1" id="KW-0547">Nucleotide-binding</keyword>
<dbReference type="RefSeq" id="WP_310457733.1">
    <property type="nucleotide sequence ID" value="NZ_JAVKPH010000014.1"/>
</dbReference>
<proteinExistence type="predicted"/>
<evidence type="ECO:0000256" key="4">
    <source>
        <dbReference type="ARBA" id="ARBA00023015"/>
    </source>
</evidence>
<evidence type="ECO:0000313" key="8">
    <source>
        <dbReference type="Proteomes" id="UP001247754"/>
    </source>
</evidence>
<comment type="caution">
    <text evidence="7">The sequence shown here is derived from an EMBL/GenBank/DDBJ whole genome shotgun (WGS) entry which is preliminary data.</text>
</comment>
<evidence type="ECO:0000256" key="3">
    <source>
        <dbReference type="ARBA" id="ARBA00023012"/>
    </source>
</evidence>
<dbReference type="InterPro" id="IPR003593">
    <property type="entry name" value="AAA+_ATPase"/>
</dbReference>
<evidence type="ECO:0000259" key="6">
    <source>
        <dbReference type="PROSITE" id="PS50045"/>
    </source>
</evidence>
<dbReference type="PRINTS" id="PR01590">
    <property type="entry name" value="HTHFIS"/>
</dbReference>
<dbReference type="PANTHER" id="PTHR32071:SF77">
    <property type="entry name" value="TRANSCRIPTIONAL REGULATORY PROTEIN"/>
    <property type="match status" value="1"/>
</dbReference>
<keyword evidence="2" id="KW-0067">ATP-binding</keyword>
<evidence type="ECO:0000256" key="2">
    <source>
        <dbReference type="ARBA" id="ARBA00022840"/>
    </source>
</evidence>
<keyword evidence="4" id="KW-0805">Transcription regulation</keyword>
<dbReference type="SUPFAM" id="SSF52540">
    <property type="entry name" value="P-loop containing nucleoside triphosphate hydrolases"/>
    <property type="match status" value="1"/>
</dbReference>
<dbReference type="InterPro" id="IPR002078">
    <property type="entry name" value="Sigma_54_int"/>
</dbReference>
<dbReference type="PANTHER" id="PTHR32071">
    <property type="entry name" value="TRANSCRIPTIONAL REGULATORY PROTEIN"/>
    <property type="match status" value="1"/>
</dbReference>
<name>A0ABU1F9D7_9RHOB</name>
<dbReference type="InterPro" id="IPR027417">
    <property type="entry name" value="P-loop_NTPase"/>
</dbReference>
<sequence>MRSEIEKLTQRSGQGALPLPRLVEESWRRCLEDYHLAPDVQRVADVMTSAELREAHDRHEPMIRFASPELDRLFRWLGGEECLVSLGSPEAVKLLYRCDNRFLGDLSAVGVLPGSIWDEAVQGTNGMGTCLKVGGAVSILGGQHFSSRLAKLTCIATPILGAGGAVVGLVNITSMRPTDAEMAQTLREAVRRTAWRIEHKTFALRHAGLRVFSLSDTAEGDDPAAEPQLALDDNGRIADVTSTTAILLQRDRAALIGADLDDFLQGGWPAGRGAPGRIRLADGRSLFLRPMARTGGSRARPDRGRAEHLLFDETFTQALQRTSAMLAEGLPVIVKGETGTGKSVLARMTGRRTDRPESGVVVLNCAMPEEEAEPLLRRLDWISDALLVLDRAEDMSPELQRRLTQLLSEDDLLARRNLDLVSLSTQDLAERVAAGSFRGDLFHRLNGATVALAPLRALPGLQQRLLDVLGQEAAMRGLARPEIEEMAQLVLYSHHWPGNLRELRNAARHALVLAGGGPIRLAHLPEAIVDRIAHDNLRARSQAERTRIEAALRHNGGNVSATARYLGLSRATLYRKLGGKKRGA</sequence>
<evidence type="ECO:0000256" key="5">
    <source>
        <dbReference type="ARBA" id="ARBA00023163"/>
    </source>
</evidence>
<dbReference type="PROSITE" id="PS00688">
    <property type="entry name" value="SIGMA54_INTERACT_3"/>
    <property type="match status" value="1"/>
</dbReference>
<dbReference type="Pfam" id="PF02954">
    <property type="entry name" value="HTH_8"/>
    <property type="match status" value="1"/>
</dbReference>
<dbReference type="InterPro" id="IPR025944">
    <property type="entry name" value="Sigma_54_int_dom_CS"/>
</dbReference>
<feature type="domain" description="Sigma-54 factor interaction" evidence="6">
    <location>
        <begin position="317"/>
        <end position="512"/>
    </location>
</feature>
<accession>A0ABU1F9D7</accession>
<dbReference type="PROSITE" id="PS00675">
    <property type="entry name" value="SIGMA54_INTERACT_1"/>
    <property type="match status" value="1"/>
</dbReference>
<dbReference type="Pfam" id="PF25601">
    <property type="entry name" value="AAA_lid_14"/>
    <property type="match status" value="1"/>
</dbReference>